<dbReference type="EMBL" id="AUZZ01010530">
    <property type="protein sequence ID" value="EQD29393.1"/>
    <property type="molecule type" value="Genomic_DNA"/>
</dbReference>
<name>T0Y8B5_9ZZZZ</name>
<keyword evidence="1" id="KW-1133">Transmembrane helix</keyword>
<evidence type="ECO:0000313" key="2">
    <source>
        <dbReference type="EMBL" id="EQD29393.1"/>
    </source>
</evidence>
<reference evidence="2" key="1">
    <citation type="submission" date="2013-08" db="EMBL/GenBank/DDBJ databases">
        <authorList>
            <person name="Mendez C."/>
            <person name="Richter M."/>
            <person name="Ferrer M."/>
            <person name="Sanchez J."/>
        </authorList>
    </citation>
    <scope>NUCLEOTIDE SEQUENCE</scope>
</reference>
<accession>T0Y8B5</accession>
<feature type="transmembrane region" description="Helical" evidence="1">
    <location>
        <begin position="34"/>
        <end position="58"/>
    </location>
</feature>
<evidence type="ECO:0000256" key="1">
    <source>
        <dbReference type="SAM" id="Phobius"/>
    </source>
</evidence>
<proteinExistence type="predicted"/>
<dbReference type="AlphaFoldDB" id="T0Y8B5"/>
<comment type="caution">
    <text evidence="2">The sequence shown here is derived from an EMBL/GenBank/DDBJ whole genome shotgun (WGS) entry which is preliminary data.</text>
</comment>
<keyword evidence="1" id="KW-0812">Transmembrane</keyword>
<keyword evidence="1" id="KW-0472">Membrane</keyword>
<feature type="non-terminal residue" evidence="2">
    <location>
        <position position="62"/>
    </location>
</feature>
<gene>
    <name evidence="2" type="ORF">B2A_14495</name>
</gene>
<reference evidence="2" key="2">
    <citation type="journal article" date="2014" name="ISME J.">
        <title>Microbial stratification in low pH oxic and suboxic macroscopic growths along an acid mine drainage.</title>
        <authorList>
            <person name="Mendez-Garcia C."/>
            <person name="Mesa V."/>
            <person name="Sprenger R.R."/>
            <person name="Richter M."/>
            <person name="Diez M.S."/>
            <person name="Solano J."/>
            <person name="Bargiela R."/>
            <person name="Golyshina O.V."/>
            <person name="Manteca A."/>
            <person name="Ramos J.L."/>
            <person name="Gallego J.R."/>
            <person name="Llorente I."/>
            <person name="Martins Dos Santos V.A."/>
            <person name="Jensen O.N."/>
            <person name="Pelaez A.I."/>
            <person name="Sanchez J."/>
            <person name="Ferrer M."/>
        </authorList>
    </citation>
    <scope>NUCLEOTIDE SEQUENCE</scope>
</reference>
<protein>
    <submittedName>
        <fullName evidence="2">Uncharacterized protein</fullName>
    </submittedName>
</protein>
<organism evidence="2">
    <name type="scientific">mine drainage metagenome</name>
    <dbReference type="NCBI Taxonomy" id="410659"/>
    <lineage>
        <taxon>unclassified sequences</taxon>
        <taxon>metagenomes</taxon>
        <taxon>ecological metagenomes</taxon>
    </lineage>
</organism>
<sequence length="62" mass="7237">MAEKKTVITVDPSMQYSRMLHYREKHSGWEIYKAVYWGIYFFILGLLLLSQGTALSLLSGFF</sequence>